<evidence type="ECO:0000313" key="2">
    <source>
        <dbReference type="EMBL" id="CAD8168532.1"/>
    </source>
</evidence>
<keyword evidence="1" id="KW-1133">Transmembrane helix</keyword>
<protein>
    <recommendedName>
        <fullName evidence="4">Transmembrane protein</fullName>
    </recommendedName>
</protein>
<sequence>MSQLSKSVSPITNTQTSFYSSSLQQSSYNSLTNSRQKERIFQQKQIPINIQKNSLFNLKPQILSNPNMHSDIRVSEFDKPIHFQTDQLIQRPVIMESKQKIQEQNINNFQPILEEKNDKFIKIGIVIIIVLLLLLGILKFN</sequence>
<proteinExistence type="predicted"/>
<dbReference type="OrthoDB" id="310362at2759"/>
<dbReference type="Proteomes" id="UP000689195">
    <property type="component" value="Unassembled WGS sequence"/>
</dbReference>
<evidence type="ECO:0008006" key="4">
    <source>
        <dbReference type="Google" id="ProtNLM"/>
    </source>
</evidence>
<dbReference type="EMBL" id="CAJJDO010000049">
    <property type="protein sequence ID" value="CAD8168532.1"/>
    <property type="molecule type" value="Genomic_DNA"/>
</dbReference>
<reference evidence="2" key="1">
    <citation type="submission" date="2021-01" db="EMBL/GenBank/DDBJ databases">
        <authorList>
            <consortium name="Genoscope - CEA"/>
            <person name="William W."/>
        </authorList>
    </citation>
    <scope>NUCLEOTIDE SEQUENCE</scope>
</reference>
<keyword evidence="1" id="KW-0812">Transmembrane</keyword>
<accession>A0A8S1UXD7</accession>
<feature type="transmembrane region" description="Helical" evidence="1">
    <location>
        <begin position="120"/>
        <end position="138"/>
    </location>
</feature>
<evidence type="ECO:0000256" key="1">
    <source>
        <dbReference type="SAM" id="Phobius"/>
    </source>
</evidence>
<keyword evidence="1" id="KW-0472">Membrane</keyword>
<organism evidence="2 3">
    <name type="scientific">Paramecium pentaurelia</name>
    <dbReference type="NCBI Taxonomy" id="43138"/>
    <lineage>
        <taxon>Eukaryota</taxon>
        <taxon>Sar</taxon>
        <taxon>Alveolata</taxon>
        <taxon>Ciliophora</taxon>
        <taxon>Intramacronucleata</taxon>
        <taxon>Oligohymenophorea</taxon>
        <taxon>Peniculida</taxon>
        <taxon>Parameciidae</taxon>
        <taxon>Paramecium</taxon>
    </lineage>
</organism>
<evidence type="ECO:0000313" key="3">
    <source>
        <dbReference type="Proteomes" id="UP000689195"/>
    </source>
</evidence>
<comment type="caution">
    <text evidence="2">The sequence shown here is derived from an EMBL/GenBank/DDBJ whole genome shotgun (WGS) entry which is preliminary data.</text>
</comment>
<keyword evidence="3" id="KW-1185">Reference proteome</keyword>
<gene>
    <name evidence="2" type="ORF">PPENT_87.1.T0490163</name>
</gene>
<name>A0A8S1UXD7_9CILI</name>
<dbReference type="AlphaFoldDB" id="A0A8S1UXD7"/>